<evidence type="ECO:0000256" key="2">
    <source>
        <dbReference type="SAM" id="MobiDB-lite"/>
    </source>
</evidence>
<evidence type="ECO:0000256" key="1">
    <source>
        <dbReference type="SAM" id="Coils"/>
    </source>
</evidence>
<keyword evidence="1" id="KW-0175">Coiled coil</keyword>
<protein>
    <submittedName>
        <fullName evidence="3">BMFP domain-containing protein YqiC</fullName>
    </submittedName>
</protein>
<dbReference type="InterPro" id="IPR007475">
    <property type="entry name" value="UbiK"/>
</dbReference>
<comment type="caution">
    <text evidence="3">The sequence shown here is derived from an EMBL/GenBank/DDBJ whole genome shotgun (WGS) entry which is preliminary data.</text>
</comment>
<dbReference type="EMBL" id="JACHNZ010000001">
    <property type="protein sequence ID" value="MBB4630617.1"/>
    <property type="molecule type" value="Genomic_DNA"/>
</dbReference>
<dbReference type="Pfam" id="PF04380">
    <property type="entry name" value="BMFP"/>
    <property type="match status" value="1"/>
</dbReference>
<reference evidence="3 4" key="1">
    <citation type="submission" date="2020-08" db="EMBL/GenBank/DDBJ databases">
        <title>Genomic Encyclopedia of Type Strains, Phase IV (KMG-IV): sequencing the most valuable type-strain genomes for metagenomic binning, comparative biology and taxonomic classification.</title>
        <authorList>
            <person name="Goeker M."/>
        </authorList>
    </citation>
    <scope>NUCLEOTIDE SEQUENCE [LARGE SCALE GENOMIC DNA]</scope>
    <source>
        <strain evidence="3 4">DSM 17328</strain>
    </source>
</reference>
<sequence>MQSKNRFFDDFSRMATGAMGSLAGMGREMESGFRARMEEFVGGLDLVKREEFEAVKQMAANARAENEELKARIARLEAAAGAAPEKPAPARKPAAKKPAKSAPAA</sequence>
<evidence type="ECO:0000313" key="3">
    <source>
        <dbReference type="EMBL" id="MBB4630617.1"/>
    </source>
</evidence>
<gene>
    <name evidence="3" type="ORF">GGQ98_000218</name>
</gene>
<dbReference type="RefSeq" id="WP_184063802.1">
    <property type="nucleotide sequence ID" value="NZ_JACHNZ010000001.1"/>
</dbReference>
<evidence type="ECO:0000313" key="4">
    <source>
        <dbReference type="Proteomes" id="UP000566324"/>
    </source>
</evidence>
<dbReference type="Proteomes" id="UP000566324">
    <property type="component" value="Unassembled WGS sequence"/>
</dbReference>
<organism evidence="3 4">
    <name type="scientific">Sphingosinicella soli</name>
    <dbReference type="NCBI Taxonomy" id="333708"/>
    <lineage>
        <taxon>Bacteria</taxon>
        <taxon>Pseudomonadati</taxon>
        <taxon>Pseudomonadota</taxon>
        <taxon>Alphaproteobacteria</taxon>
        <taxon>Sphingomonadales</taxon>
        <taxon>Sphingosinicellaceae</taxon>
        <taxon>Sphingosinicella</taxon>
    </lineage>
</organism>
<feature type="region of interest" description="Disordered" evidence="2">
    <location>
        <begin position="79"/>
        <end position="105"/>
    </location>
</feature>
<dbReference type="AlphaFoldDB" id="A0A7W7B0A0"/>
<proteinExistence type="predicted"/>
<feature type="coiled-coil region" evidence="1">
    <location>
        <begin position="52"/>
        <end position="79"/>
    </location>
</feature>
<keyword evidence="4" id="KW-1185">Reference proteome</keyword>
<accession>A0A7W7B0A0</accession>
<name>A0A7W7B0A0_9SPHN</name>